<dbReference type="Proteomes" id="UP000289738">
    <property type="component" value="Chromosome B10"/>
</dbReference>
<dbReference type="FunFam" id="3.40.50.300:FF:001091">
    <property type="entry name" value="Probable disease resistance protein At1g61300"/>
    <property type="match status" value="1"/>
</dbReference>
<dbReference type="Pfam" id="PF00931">
    <property type="entry name" value="NB-ARC"/>
    <property type="match status" value="1"/>
</dbReference>
<protein>
    <recommendedName>
        <fullName evidence="2">NB-ARC domain-containing protein</fullName>
    </recommendedName>
</protein>
<evidence type="ECO:0000313" key="4">
    <source>
        <dbReference type="Proteomes" id="UP000289738"/>
    </source>
</evidence>
<evidence type="ECO:0000313" key="3">
    <source>
        <dbReference type="EMBL" id="RYQ86822.1"/>
    </source>
</evidence>
<dbReference type="EMBL" id="SDMP01000020">
    <property type="protein sequence ID" value="RYQ86822.1"/>
    <property type="molecule type" value="Genomic_DNA"/>
</dbReference>
<name>A0A444XAY8_ARAHY</name>
<dbReference type="STRING" id="3818.A0A444XAY8"/>
<feature type="domain" description="NB-ARC" evidence="2">
    <location>
        <begin position="48"/>
        <end position="223"/>
    </location>
</feature>
<dbReference type="PANTHER" id="PTHR36766:SF40">
    <property type="entry name" value="DISEASE RESISTANCE PROTEIN RGA3"/>
    <property type="match status" value="1"/>
</dbReference>
<dbReference type="SUPFAM" id="SSF52540">
    <property type="entry name" value="P-loop containing nucleoside triphosphate hydrolases"/>
    <property type="match status" value="1"/>
</dbReference>
<dbReference type="Gene3D" id="3.40.50.300">
    <property type="entry name" value="P-loop containing nucleotide triphosphate hydrolases"/>
    <property type="match status" value="1"/>
</dbReference>
<dbReference type="InterPro" id="IPR027417">
    <property type="entry name" value="P-loop_NTPase"/>
</dbReference>
<gene>
    <name evidence="3" type="ORF">Ahy_B10g106444</name>
</gene>
<dbReference type="InterPro" id="IPR002182">
    <property type="entry name" value="NB-ARC"/>
</dbReference>
<dbReference type="GO" id="GO:0043531">
    <property type="term" value="F:ADP binding"/>
    <property type="evidence" value="ECO:0007669"/>
    <property type="project" value="InterPro"/>
</dbReference>
<evidence type="ECO:0000259" key="2">
    <source>
        <dbReference type="Pfam" id="PF00931"/>
    </source>
</evidence>
<organism evidence="3 4">
    <name type="scientific">Arachis hypogaea</name>
    <name type="common">Peanut</name>
    <dbReference type="NCBI Taxonomy" id="3818"/>
    <lineage>
        <taxon>Eukaryota</taxon>
        <taxon>Viridiplantae</taxon>
        <taxon>Streptophyta</taxon>
        <taxon>Embryophyta</taxon>
        <taxon>Tracheophyta</taxon>
        <taxon>Spermatophyta</taxon>
        <taxon>Magnoliopsida</taxon>
        <taxon>eudicotyledons</taxon>
        <taxon>Gunneridae</taxon>
        <taxon>Pentapetalae</taxon>
        <taxon>rosids</taxon>
        <taxon>fabids</taxon>
        <taxon>Fabales</taxon>
        <taxon>Fabaceae</taxon>
        <taxon>Papilionoideae</taxon>
        <taxon>50 kb inversion clade</taxon>
        <taxon>dalbergioids sensu lato</taxon>
        <taxon>Dalbergieae</taxon>
        <taxon>Pterocarpus clade</taxon>
        <taxon>Arachis</taxon>
    </lineage>
</organism>
<accession>A0A444XAY8</accession>
<dbReference type="GO" id="GO:0006952">
    <property type="term" value="P:defense response"/>
    <property type="evidence" value="ECO:0007669"/>
    <property type="project" value="UniProtKB-KW"/>
</dbReference>
<evidence type="ECO:0000256" key="1">
    <source>
        <dbReference type="ARBA" id="ARBA00022821"/>
    </source>
</evidence>
<dbReference type="PRINTS" id="PR00364">
    <property type="entry name" value="DISEASERSIST"/>
</dbReference>
<keyword evidence="1" id="KW-0611">Plant defense</keyword>
<comment type="caution">
    <text evidence="3">The sequence shown here is derived from an EMBL/GenBank/DDBJ whole genome shotgun (WGS) entry which is preliminary data.</text>
</comment>
<reference evidence="3 4" key="1">
    <citation type="submission" date="2019-01" db="EMBL/GenBank/DDBJ databases">
        <title>Sequencing of cultivated peanut Arachis hypogaea provides insights into genome evolution and oil improvement.</title>
        <authorList>
            <person name="Chen X."/>
        </authorList>
    </citation>
    <scope>NUCLEOTIDE SEQUENCE [LARGE SCALE GENOMIC DNA]</scope>
    <source>
        <strain evidence="4">cv. Fuhuasheng</strain>
        <tissue evidence="3">Leaves</tissue>
    </source>
</reference>
<proteinExistence type="predicted"/>
<dbReference type="PANTHER" id="PTHR36766">
    <property type="entry name" value="PLANT BROAD-SPECTRUM MILDEW RESISTANCE PROTEIN RPW8"/>
    <property type="match status" value="1"/>
</dbReference>
<keyword evidence="4" id="KW-1185">Reference proteome</keyword>
<sequence length="258" mass="29252">MQNKLQELAREMDGSYVDELHKLGMPCSTVGNFQTSSLLDESVVIGRESDKREVIKLLLDEEMGGRSNLSVIAIVGMGGVGKTTLAQLVYNNVDVDSNFDLKIWVSVSVEYNMERVTRSIVECACREKVKLSALEPIQMRLEEILNGKKFLIVLDGFWDEDEHNWDVLCLPLRVAARGSRVLVTTRSMLVSRIVATASPYQYHLQTLSDEDCWELLKQRAFSNMRHDTNKQLELRETGFKIAQKCDGLPLAARRIEVK</sequence>
<dbReference type="AlphaFoldDB" id="A0A444XAY8"/>